<gene>
    <name evidence="2" type="ORF">BdWA1_000826</name>
</gene>
<organism evidence="2 3">
    <name type="scientific">Babesia duncani</name>
    <dbReference type="NCBI Taxonomy" id="323732"/>
    <lineage>
        <taxon>Eukaryota</taxon>
        <taxon>Sar</taxon>
        <taxon>Alveolata</taxon>
        <taxon>Apicomplexa</taxon>
        <taxon>Aconoidasida</taxon>
        <taxon>Piroplasmida</taxon>
        <taxon>Babesiidae</taxon>
        <taxon>Babesia</taxon>
    </lineage>
</organism>
<evidence type="ECO:0000313" key="2">
    <source>
        <dbReference type="EMBL" id="KAK2197823.1"/>
    </source>
</evidence>
<evidence type="ECO:0000313" key="3">
    <source>
        <dbReference type="Proteomes" id="UP001214638"/>
    </source>
</evidence>
<feature type="region of interest" description="Disordered" evidence="1">
    <location>
        <begin position="158"/>
        <end position="192"/>
    </location>
</feature>
<dbReference type="RefSeq" id="XP_067804665.1">
    <property type="nucleotide sequence ID" value="XM_067945874.1"/>
</dbReference>
<reference evidence="2" key="1">
    <citation type="journal article" date="2023" name="Nat. Microbiol.">
        <title>Babesia duncani multi-omics identifies virulence factors and drug targets.</title>
        <authorList>
            <person name="Singh P."/>
            <person name="Lonardi S."/>
            <person name="Liang Q."/>
            <person name="Vydyam P."/>
            <person name="Khabirova E."/>
            <person name="Fang T."/>
            <person name="Gihaz S."/>
            <person name="Thekkiniath J."/>
            <person name="Munshi M."/>
            <person name="Abel S."/>
            <person name="Ciampossin L."/>
            <person name="Batugedara G."/>
            <person name="Gupta M."/>
            <person name="Lu X.M."/>
            <person name="Lenz T."/>
            <person name="Chakravarty S."/>
            <person name="Cornillot E."/>
            <person name="Hu Y."/>
            <person name="Ma W."/>
            <person name="Gonzalez L.M."/>
            <person name="Sanchez S."/>
            <person name="Estrada K."/>
            <person name="Sanchez-Flores A."/>
            <person name="Montero E."/>
            <person name="Harb O.S."/>
            <person name="Le Roch K.G."/>
            <person name="Mamoun C.B."/>
        </authorList>
    </citation>
    <scope>NUCLEOTIDE SEQUENCE</scope>
    <source>
        <strain evidence="2">WA1</strain>
    </source>
</reference>
<protein>
    <submittedName>
        <fullName evidence="2">Uncharacterized protein</fullName>
    </submittedName>
</protein>
<dbReference type="AlphaFoldDB" id="A0AAD9PN42"/>
<feature type="compositionally biased region" description="Basic and acidic residues" evidence="1">
    <location>
        <begin position="161"/>
        <end position="176"/>
    </location>
</feature>
<dbReference type="Proteomes" id="UP001214638">
    <property type="component" value="Unassembled WGS sequence"/>
</dbReference>
<proteinExistence type="predicted"/>
<evidence type="ECO:0000256" key="1">
    <source>
        <dbReference type="SAM" id="MobiDB-lite"/>
    </source>
</evidence>
<dbReference type="GeneID" id="94335124"/>
<dbReference type="PROSITE" id="PS51257">
    <property type="entry name" value="PROKAR_LIPOPROTEIN"/>
    <property type="match status" value="1"/>
</dbReference>
<dbReference type="EMBL" id="JALLKP010000001">
    <property type="protein sequence ID" value="KAK2197823.1"/>
    <property type="molecule type" value="Genomic_DNA"/>
</dbReference>
<dbReference type="KEGG" id="bdw:94335124"/>
<comment type="caution">
    <text evidence="2">The sequence shown here is derived from an EMBL/GenBank/DDBJ whole genome shotgun (WGS) entry which is preliminary data.</text>
</comment>
<keyword evidence="3" id="KW-1185">Reference proteome</keyword>
<sequence length="498" mass="55663">MAKLLKEETDGSVKQVQSGGPFMTACGAAPESTLNMPVFTPMYYGHQIVGDPACLVMPQQQFVFASPAGKMCYGYMGPQQLYYRSMPPVMNAIPVYQGQAHITHQCTGRGTEIAEKQEDGNSVNITRYIWQQNGEESKDGVSWTPIAFACCGKQSVDEGETEKVEQEEVTTEKQVEEQQNMSTEQEDPIQEQTTSEEKVEFKQPICGAFFNTCSFAVPEEYPGFGRGATNIFHLNTLFRGQTIQSNHSIAHDYEGHIVDNNINNNSWFQCWQPSEPVITTVPMVQRMPTPQEMTMQQSSRVWQSCWAPGTAFCGGRNLMPLPTQSTFGLRNLYPSQSSCTPLGTQRTVVSSAPSLMEPLQQRMQSMNLVPYPSVQQAVCPPSPKPVTFKLHAVEIHQFVPMPNMQTTKFIENAMPKQWVQNNGTQIYKHGCGANDPNSFFNPETTGMIAPMMGKRPYGTDSHHIPKIYGMEQGNSVNVERMQTQETQVNVQESITQQE</sequence>
<accession>A0AAD9PN42</accession>
<name>A0AAD9PN42_9APIC</name>